<evidence type="ECO:0000313" key="1">
    <source>
        <dbReference type="EMBL" id="VDN10256.1"/>
    </source>
</evidence>
<accession>A0A3P7NXF6</accession>
<name>A0A3P7NXF6_DIBLA</name>
<gene>
    <name evidence="1" type="ORF">DILT_LOCUS6087</name>
</gene>
<organism evidence="1 2">
    <name type="scientific">Dibothriocephalus latus</name>
    <name type="common">Fish tapeworm</name>
    <name type="synonym">Diphyllobothrium latum</name>
    <dbReference type="NCBI Taxonomy" id="60516"/>
    <lineage>
        <taxon>Eukaryota</taxon>
        <taxon>Metazoa</taxon>
        <taxon>Spiralia</taxon>
        <taxon>Lophotrochozoa</taxon>
        <taxon>Platyhelminthes</taxon>
        <taxon>Cestoda</taxon>
        <taxon>Eucestoda</taxon>
        <taxon>Diphyllobothriidea</taxon>
        <taxon>Diphyllobothriidae</taxon>
        <taxon>Dibothriocephalus</taxon>
    </lineage>
</organism>
<keyword evidence="2" id="KW-1185">Reference proteome</keyword>
<sequence length="214" mass="23421">MAATPITRDLPQVILESRELCWQNSHSSWLSYMRSVHQMPGFSAPSDYAVTDGHLQKSPLTIMPEERNPTVAVNDLFGTWRPLDLTADSAASSGDCYPQYFPYRLPFANAGLSSAPGTAPCRYNSSCHVLEGGLVAETKSQAWTTPWCGLETSNYTSQGQMPREIEHHAQLLESSGCSEPDAWACPGQVLPMDASVSLSSGTFKHGFLFFVKRG</sequence>
<proteinExistence type="predicted"/>
<dbReference type="OrthoDB" id="10423749at2759"/>
<protein>
    <submittedName>
        <fullName evidence="1">Uncharacterized protein</fullName>
    </submittedName>
</protein>
<dbReference type="AlphaFoldDB" id="A0A3P7NXF6"/>
<evidence type="ECO:0000313" key="2">
    <source>
        <dbReference type="Proteomes" id="UP000281553"/>
    </source>
</evidence>
<dbReference type="Proteomes" id="UP000281553">
    <property type="component" value="Unassembled WGS sequence"/>
</dbReference>
<reference evidence="1 2" key="1">
    <citation type="submission" date="2018-11" db="EMBL/GenBank/DDBJ databases">
        <authorList>
            <consortium name="Pathogen Informatics"/>
        </authorList>
    </citation>
    <scope>NUCLEOTIDE SEQUENCE [LARGE SCALE GENOMIC DNA]</scope>
</reference>
<dbReference type="EMBL" id="UYRU01048763">
    <property type="protein sequence ID" value="VDN10256.1"/>
    <property type="molecule type" value="Genomic_DNA"/>
</dbReference>